<dbReference type="InterPro" id="IPR035965">
    <property type="entry name" value="PAS-like_dom_sf"/>
</dbReference>
<dbReference type="SUPFAM" id="SSF55785">
    <property type="entry name" value="PYP-like sensor domain (PAS domain)"/>
    <property type="match status" value="1"/>
</dbReference>
<reference evidence="2" key="1">
    <citation type="submission" date="2021-01" db="EMBL/GenBank/DDBJ databases">
        <title>Genome sequence of Phenylobacterium sp. 20VBR1 isolated from a valley glaceir, Ny-Alesund, Svalbard.</title>
        <authorList>
            <person name="Thomas F.A."/>
            <person name="Krishnan K.P."/>
            <person name="Sinha R.K."/>
        </authorList>
    </citation>
    <scope>NUCLEOTIDE SEQUENCE</scope>
    <source>
        <strain evidence="2">20VBR1</strain>
    </source>
</reference>
<dbReference type="CDD" id="cd00130">
    <property type="entry name" value="PAS"/>
    <property type="match status" value="1"/>
</dbReference>
<dbReference type="Gene3D" id="3.30.450.20">
    <property type="entry name" value="PAS domain"/>
    <property type="match status" value="1"/>
</dbReference>
<dbReference type="InterPro" id="IPR013655">
    <property type="entry name" value="PAS_fold_3"/>
</dbReference>
<name>A0A974S8P2_9CAUL</name>
<proteinExistence type="predicted"/>
<accession>A0A974S8P2</accession>
<evidence type="ECO:0000313" key="2">
    <source>
        <dbReference type="EMBL" id="QQZ50011.1"/>
    </source>
</evidence>
<sequence>MTSTVSTATRRPDLAGVLAIYHPEDAALLARMVDEAVREGTNYALQARIYRPDGSLRHVVARGAAERGPGRGHWPLRNLYRCHLPEAGRR</sequence>
<organism evidence="2">
    <name type="scientific">Phenylobacterium glaciei</name>
    <dbReference type="NCBI Taxonomy" id="2803784"/>
    <lineage>
        <taxon>Bacteria</taxon>
        <taxon>Pseudomonadati</taxon>
        <taxon>Pseudomonadota</taxon>
        <taxon>Alphaproteobacteria</taxon>
        <taxon>Caulobacterales</taxon>
        <taxon>Caulobacteraceae</taxon>
        <taxon>Phenylobacterium</taxon>
    </lineage>
</organism>
<dbReference type="AlphaFoldDB" id="A0A974S8P2"/>
<evidence type="ECO:0000259" key="1">
    <source>
        <dbReference type="Pfam" id="PF08447"/>
    </source>
</evidence>
<protein>
    <submittedName>
        <fullName evidence="2">PAS domain-containing protein</fullName>
    </submittedName>
</protein>
<dbReference type="Pfam" id="PF08447">
    <property type="entry name" value="PAS_3"/>
    <property type="match status" value="1"/>
</dbReference>
<feature type="domain" description="PAS fold-3" evidence="1">
    <location>
        <begin position="16"/>
        <end position="65"/>
    </location>
</feature>
<gene>
    <name evidence="2" type="ORF">JKL49_25795</name>
</gene>
<dbReference type="EMBL" id="CP068570">
    <property type="protein sequence ID" value="QQZ50011.1"/>
    <property type="molecule type" value="Genomic_DNA"/>
</dbReference>
<dbReference type="InterPro" id="IPR000014">
    <property type="entry name" value="PAS"/>
</dbReference>